<dbReference type="InterPro" id="IPR003448">
    <property type="entry name" value="Mopterin_biosynth_MoaE"/>
</dbReference>
<evidence type="ECO:0000313" key="4">
    <source>
        <dbReference type="EMBL" id="KAI1711094.1"/>
    </source>
</evidence>
<dbReference type="SUPFAM" id="SSF54690">
    <property type="entry name" value="Molybdopterin synthase subunit MoaE"/>
    <property type="match status" value="1"/>
</dbReference>
<dbReference type="InterPro" id="IPR027417">
    <property type="entry name" value="P-loop_NTPase"/>
</dbReference>
<keyword evidence="3" id="KW-0501">Molybdenum cofactor biosynthesis</keyword>
<dbReference type="SUPFAM" id="SSF52540">
    <property type="entry name" value="P-loop containing nucleoside triphosphate hydrolases"/>
    <property type="match status" value="1"/>
</dbReference>
<dbReference type="EMBL" id="JAKKPZ010000023">
    <property type="protein sequence ID" value="KAI1711094.1"/>
    <property type="molecule type" value="Genomic_DNA"/>
</dbReference>
<reference evidence="4" key="1">
    <citation type="submission" date="2022-01" db="EMBL/GenBank/DDBJ databases">
        <title>Genome Sequence Resource for Two Populations of Ditylenchus destructor, the Migratory Endoparasitic Phytonematode.</title>
        <authorList>
            <person name="Zhang H."/>
            <person name="Lin R."/>
            <person name="Xie B."/>
        </authorList>
    </citation>
    <scope>NUCLEOTIDE SEQUENCE</scope>
    <source>
        <strain evidence="4">BazhouSP</strain>
    </source>
</reference>
<dbReference type="Gene3D" id="3.90.1170.40">
    <property type="entry name" value="Molybdopterin biosynthesis MoaE subunit"/>
    <property type="match status" value="1"/>
</dbReference>
<dbReference type="FunFam" id="3.90.1170.40:FF:000002">
    <property type="entry name" value="Molybdopterin synthase catalytic subunit"/>
    <property type="match status" value="1"/>
</dbReference>
<evidence type="ECO:0000256" key="3">
    <source>
        <dbReference type="ARBA" id="ARBA00023150"/>
    </source>
</evidence>
<evidence type="ECO:0000313" key="5">
    <source>
        <dbReference type="Proteomes" id="UP001201812"/>
    </source>
</evidence>
<dbReference type="Pfam" id="PF02391">
    <property type="entry name" value="MoaE"/>
    <property type="match status" value="1"/>
</dbReference>
<comment type="caution">
    <text evidence="4">The sequence shown here is derived from an EMBL/GenBank/DDBJ whole genome shotgun (WGS) entry which is preliminary data.</text>
</comment>
<protein>
    <submittedName>
        <fullName evidence="4">MoaE protein domain-containing protein</fullName>
    </submittedName>
</protein>
<keyword evidence="5" id="KW-1185">Reference proteome</keyword>
<dbReference type="InterPro" id="IPR036563">
    <property type="entry name" value="MoaE_sf"/>
</dbReference>
<dbReference type="AlphaFoldDB" id="A0AAD4N224"/>
<dbReference type="Gene3D" id="3.40.50.300">
    <property type="entry name" value="P-loop containing nucleotide triphosphate hydrolases"/>
    <property type="match status" value="1"/>
</dbReference>
<name>A0AAD4N224_9BILA</name>
<sequence>MALRATIVGVAGATNAGKSTLSKDLVACLQSKGCAVSLIAQDDFFLKEEFVDIVHNINDPKIKFYNYDKPNSVDERAICQTIREKATFSDFVVVEGNIITELPSVYHLLESTVFLTMSKELCYTRRLTRTYDPPDQIGYFDQIVWPEYEKHLERAKSLQRISFSNVGEYGSAGLEDILSNAICKNEFRLDLIRIQTEPINILQATEFVIWPWCGATSVFVGTTRNIFEGKEVVRLEYESFDKMAYSELRRLRSIARDRYPAIQSVAIIHRTGEVKTGEASVVIATSSPQRKAAIAATEFLIDGLKKNVPIWKKEVYSDGTCSWKENIDNIIQNDQRKD</sequence>
<gene>
    <name evidence="4" type="ORF">DdX_10340</name>
</gene>
<dbReference type="Proteomes" id="UP001201812">
    <property type="component" value="Unassembled WGS sequence"/>
</dbReference>
<keyword evidence="2" id="KW-0808">Transferase</keyword>
<organism evidence="4 5">
    <name type="scientific">Ditylenchus destructor</name>
    <dbReference type="NCBI Taxonomy" id="166010"/>
    <lineage>
        <taxon>Eukaryota</taxon>
        <taxon>Metazoa</taxon>
        <taxon>Ecdysozoa</taxon>
        <taxon>Nematoda</taxon>
        <taxon>Chromadorea</taxon>
        <taxon>Rhabditida</taxon>
        <taxon>Tylenchina</taxon>
        <taxon>Tylenchomorpha</taxon>
        <taxon>Sphaerularioidea</taxon>
        <taxon>Anguinidae</taxon>
        <taxon>Anguininae</taxon>
        <taxon>Ditylenchus</taxon>
    </lineage>
</organism>
<dbReference type="GO" id="GO:0006777">
    <property type="term" value="P:Mo-molybdopterin cofactor biosynthetic process"/>
    <property type="evidence" value="ECO:0007669"/>
    <property type="project" value="UniProtKB-KW"/>
</dbReference>
<dbReference type="PANTHER" id="PTHR23404">
    <property type="entry name" value="MOLYBDOPTERIN SYNTHASE RELATED"/>
    <property type="match status" value="1"/>
</dbReference>
<dbReference type="GO" id="GO:0016740">
    <property type="term" value="F:transferase activity"/>
    <property type="evidence" value="ECO:0007669"/>
    <property type="project" value="UniProtKB-KW"/>
</dbReference>
<proteinExistence type="predicted"/>
<accession>A0AAD4N224</accession>
<dbReference type="CDD" id="cd00756">
    <property type="entry name" value="MoaE"/>
    <property type="match status" value="1"/>
</dbReference>
<keyword evidence="1" id="KW-0963">Cytoplasm</keyword>
<evidence type="ECO:0000256" key="1">
    <source>
        <dbReference type="ARBA" id="ARBA00022490"/>
    </source>
</evidence>
<evidence type="ECO:0000256" key="2">
    <source>
        <dbReference type="ARBA" id="ARBA00022679"/>
    </source>
</evidence>